<proteinExistence type="predicted"/>
<keyword evidence="2" id="KW-1185">Reference proteome</keyword>
<evidence type="ECO:0000313" key="2">
    <source>
        <dbReference type="Proteomes" id="UP001148185"/>
    </source>
</evidence>
<sequence length="243" mass="27119">MYDYPIVVHKEAGKYWSSCPDIPEARSDFDDKNQAAEASVSGIVLALAIYVDQYRQIPEASIPAEGQPVVKLPIQVVAKIALWNAIQASGIRVAGLARMLELSHTVASRLVDFEHNSKIEQLEAAFKTLRTDIKKITRSRSWIVLPHGGPEAGFYVERLIDELKLRKTDHIVIGAVASAIDKVKPYSLDYWLRSRYARTPNTKQATAEVTNQLLSTGLFDRMDAVDPITGHKVEAMYLVHPSH</sequence>
<gene>
    <name evidence="1" type="ORF">M5G27_18195</name>
</gene>
<dbReference type="Proteomes" id="UP001148185">
    <property type="component" value="Unassembled WGS sequence"/>
</dbReference>
<comment type="caution">
    <text evidence="1">The sequence shown here is derived from an EMBL/GenBank/DDBJ whole genome shotgun (WGS) entry which is preliminary data.</text>
</comment>
<dbReference type="RefSeq" id="WP_273877495.1">
    <property type="nucleotide sequence ID" value="NZ_JAMDHA010000020.1"/>
</dbReference>
<evidence type="ECO:0008006" key="3">
    <source>
        <dbReference type="Google" id="ProtNLM"/>
    </source>
</evidence>
<protein>
    <recommendedName>
        <fullName evidence="3">Type II toxin-antitoxin system HicB family antitoxin</fullName>
    </recommendedName>
</protein>
<name>A0A9X4C3U9_9PSED</name>
<dbReference type="EMBL" id="JAMDHA010000020">
    <property type="protein sequence ID" value="MDD1009410.1"/>
    <property type="molecule type" value="Genomic_DNA"/>
</dbReference>
<organism evidence="1 2">
    <name type="scientific">Pseudomonas shahriarae</name>
    <dbReference type="NCBI Taxonomy" id="2745512"/>
    <lineage>
        <taxon>Bacteria</taxon>
        <taxon>Pseudomonadati</taxon>
        <taxon>Pseudomonadota</taxon>
        <taxon>Gammaproteobacteria</taxon>
        <taxon>Pseudomonadales</taxon>
        <taxon>Pseudomonadaceae</taxon>
        <taxon>Pseudomonas</taxon>
    </lineage>
</organism>
<evidence type="ECO:0000313" key="1">
    <source>
        <dbReference type="EMBL" id="MDD1009410.1"/>
    </source>
</evidence>
<reference evidence="1 2" key="1">
    <citation type="submission" date="2022-05" db="EMBL/GenBank/DDBJ databases">
        <title>Novel Pseudomonas spp. Isolated from a Rainbow Trout Aquaculture Facility.</title>
        <authorList>
            <person name="Testerman T."/>
            <person name="Graf J."/>
        </authorList>
    </citation>
    <scope>NUCLEOTIDE SEQUENCE [LARGE SCALE GENOMIC DNA]</scope>
    <source>
        <strain evidence="1 2">ID1042</strain>
    </source>
</reference>
<dbReference type="AlphaFoldDB" id="A0A9X4C3U9"/>
<dbReference type="Gene3D" id="3.30.160.250">
    <property type="match status" value="1"/>
</dbReference>
<accession>A0A9X4C3U9</accession>